<organism evidence="1 2">
    <name type="scientific">Melipona quadrifasciata</name>
    <dbReference type="NCBI Taxonomy" id="166423"/>
    <lineage>
        <taxon>Eukaryota</taxon>
        <taxon>Metazoa</taxon>
        <taxon>Ecdysozoa</taxon>
        <taxon>Arthropoda</taxon>
        <taxon>Hexapoda</taxon>
        <taxon>Insecta</taxon>
        <taxon>Pterygota</taxon>
        <taxon>Neoptera</taxon>
        <taxon>Endopterygota</taxon>
        <taxon>Hymenoptera</taxon>
        <taxon>Apocrita</taxon>
        <taxon>Aculeata</taxon>
        <taxon>Apoidea</taxon>
        <taxon>Anthophila</taxon>
        <taxon>Apidae</taxon>
        <taxon>Melipona</taxon>
    </lineage>
</organism>
<evidence type="ECO:0000313" key="1">
    <source>
        <dbReference type="EMBL" id="KOX72310.1"/>
    </source>
</evidence>
<protein>
    <submittedName>
        <fullName evidence="1">Uncharacterized protein</fullName>
    </submittedName>
</protein>
<gene>
    <name evidence="1" type="ORF">WN51_01408</name>
</gene>
<accession>A0A0M8ZW28</accession>
<dbReference type="OrthoDB" id="7577373at2759"/>
<proteinExistence type="predicted"/>
<sequence length="310" mass="35072">MARYSKLEMRSNVSDGGCCSWRQTCCDGVCCSRIGNCCSTGSGSLYQPSGRPLPTYGYGYDQPTMSSYFVGMTDCRKKIQIDHFDYTLVRLDKIDMSTFVKIDLFELFAEYFDTYRRPVVLALRRHDARQSAVHHAQGEEVTHSSLYSILIKIYTEITAQILQMQQKRTLASGWYRTVYTSLHIVQDIHDVSEYAGITNTKLMSTLNAVNPPRKSCPYILIHPAYSFDYVNTCSIFNMKLVHLDEPLKAGPMITHPSGVPHTALLNVGDRQDLDAKRAATCGSLCTTDYSRIIEIKTIPRGKTLYEVHKL</sequence>
<dbReference type="EMBL" id="KQ435821">
    <property type="protein sequence ID" value="KOX72310.1"/>
    <property type="molecule type" value="Genomic_DNA"/>
</dbReference>
<dbReference type="AlphaFoldDB" id="A0A0M8ZW28"/>
<dbReference type="Proteomes" id="UP000053105">
    <property type="component" value="Unassembled WGS sequence"/>
</dbReference>
<name>A0A0M8ZW28_9HYME</name>
<evidence type="ECO:0000313" key="2">
    <source>
        <dbReference type="Proteomes" id="UP000053105"/>
    </source>
</evidence>
<keyword evidence="2" id="KW-1185">Reference proteome</keyword>
<reference evidence="1 2" key="1">
    <citation type="submission" date="2015-07" db="EMBL/GenBank/DDBJ databases">
        <title>The genome of Melipona quadrifasciata.</title>
        <authorList>
            <person name="Pan H."/>
            <person name="Kapheim K."/>
        </authorList>
    </citation>
    <scope>NUCLEOTIDE SEQUENCE [LARGE SCALE GENOMIC DNA]</scope>
    <source>
        <strain evidence="1">0111107301</strain>
        <tissue evidence="1">Whole body</tissue>
    </source>
</reference>